<dbReference type="OrthoDB" id="10509297at2759"/>
<name>A0A7M7GBI8_NASVI</name>
<organism evidence="1 2">
    <name type="scientific">Nasonia vitripennis</name>
    <name type="common">Parasitic wasp</name>
    <dbReference type="NCBI Taxonomy" id="7425"/>
    <lineage>
        <taxon>Eukaryota</taxon>
        <taxon>Metazoa</taxon>
        <taxon>Ecdysozoa</taxon>
        <taxon>Arthropoda</taxon>
        <taxon>Hexapoda</taxon>
        <taxon>Insecta</taxon>
        <taxon>Pterygota</taxon>
        <taxon>Neoptera</taxon>
        <taxon>Endopterygota</taxon>
        <taxon>Hymenoptera</taxon>
        <taxon>Apocrita</taxon>
        <taxon>Proctotrupomorpha</taxon>
        <taxon>Chalcidoidea</taxon>
        <taxon>Pteromalidae</taxon>
        <taxon>Pteromalinae</taxon>
        <taxon>Nasonia</taxon>
    </lineage>
</organism>
<protein>
    <submittedName>
        <fullName evidence="1">Uncharacterized protein</fullName>
    </submittedName>
</protein>
<evidence type="ECO:0000313" key="1">
    <source>
        <dbReference type="EnsemblMetazoa" id="XP_003424552"/>
    </source>
</evidence>
<keyword evidence="2" id="KW-1185">Reference proteome</keyword>
<gene>
    <name evidence="1" type="primary">100680135</name>
</gene>
<sequence length="153" mass="17750">MDGESLESILSTCQALADRGEYEQALSCLNSMECVMACWMRGKIYLAAAEQLSKEFLFVFYRTAEMNLRYEELLSKAHDHLNKTVELLSDASCEVKEYLNKSLWNLISKVQNAIILNRPVVEEEKFEIYEEDNSYVDVWAENLIDDISDWKLT</sequence>
<dbReference type="AlphaFoldDB" id="A0A7M7GBI8"/>
<dbReference type="InParanoid" id="A0A7M7GBI8"/>
<proteinExistence type="predicted"/>
<reference evidence="1" key="1">
    <citation type="submission" date="2021-01" db="UniProtKB">
        <authorList>
            <consortium name="EnsemblMetazoa"/>
        </authorList>
    </citation>
    <scope>IDENTIFICATION</scope>
</reference>
<evidence type="ECO:0000313" key="2">
    <source>
        <dbReference type="Proteomes" id="UP000002358"/>
    </source>
</evidence>
<dbReference type="KEGG" id="nvi:100680135"/>
<accession>A0A7M7GBI8</accession>
<dbReference type="EnsemblMetazoa" id="XM_003424504">
    <property type="protein sequence ID" value="XP_003424552"/>
    <property type="gene ID" value="LOC100680135"/>
</dbReference>
<dbReference type="Proteomes" id="UP000002358">
    <property type="component" value="Chromosome 5"/>
</dbReference>
<dbReference type="SMR" id="A0A7M7GBI8"/>